<organism evidence="7 8">
    <name type="scientific">Arcticibacterium luteifluviistationis</name>
    <dbReference type="NCBI Taxonomy" id="1784714"/>
    <lineage>
        <taxon>Bacteria</taxon>
        <taxon>Pseudomonadati</taxon>
        <taxon>Bacteroidota</taxon>
        <taxon>Cytophagia</taxon>
        <taxon>Cytophagales</taxon>
        <taxon>Leadbetterellaceae</taxon>
        <taxon>Arcticibacterium</taxon>
    </lineage>
</organism>
<protein>
    <submittedName>
        <fullName evidence="7">Cytochrome C</fullName>
    </submittedName>
</protein>
<keyword evidence="5" id="KW-1133">Transmembrane helix</keyword>
<evidence type="ECO:0000259" key="6">
    <source>
        <dbReference type="PROSITE" id="PS51007"/>
    </source>
</evidence>
<dbReference type="InterPro" id="IPR051459">
    <property type="entry name" value="Cytochrome_c-type_DH"/>
</dbReference>
<proteinExistence type="predicted"/>
<dbReference type="PANTHER" id="PTHR35008:SF9">
    <property type="entry name" value="CYTOCHROME C DOMAIN-CONTAINING PROTEIN"/>
    <property type="match status" value="1"/>
</dbReference>
<evidence type="ECO:0000256" key="3">
    <source>
        <dbReference type="ARBA" id="ARBA00023004"/>
    </source>
</evidence>
<feature type="transmembrane region" description="Helical" evidence="5">
    <location>
        <begin position="20"/>
        <end position="38"/>
    </location>
</feature>
<dbReference type="AlphaFoldDB" id="A0A2Z4G822"/>
<keyword evidence="5" id="KW-0472">Membrane</keyword>
<dbReference type="PROSITE" id="PS51007">
    <property type="entry name" value="CYTC"/>
    <property type="match status" value="1"/>
</dbReference>
<dbReference type="InterPro" id="IPR036909">
    <property type="entry name" value="Cyt_c-like_dom_sf"/>
</dbReference>
<evidence type="ECO:0000256" key="1">
    <source>
        <dbReference type="ARBA" id="ARBA00022617"/>
    </source>
</evidence>
<feature type="domain" description="Cytochrome c" evidence="6">
    <location>
        <begin position="203"/>
        <end position="293"/>
    </location>
</feature>
<dbReference type="Pfam" id="PF00034">
    <property type="entry name" value="Cytochrom_C"/>
    <property type="match status" value="1"/>
</dbReference>
<dbReference type="GO" id="GO:0020037">
    <property type="term" value="F:heme binding"/>
    <property type="evidence" value="ECO:0007669"/>
    <property type="project" value="InterPro"/>
</dbReference>
<dbReference type="GO" id="GO:0009055">
    <property type="term" value="F:electron transfer activity"/>
    <property type="evidence" value="ECO:0007669"/>
    <property type="project" value="InterPro"/>
</dbReference>
<dbReference type="RefSeq" id="WP_111370330.1">
    <property type="nucleotide sequence ID" value="NZ_CP029480.1"/>
</dbReference>
<gene>
    <name evidence="7" type="ORF">DJ013_03195</name>
</gene>
<keyword evidence="8" id="KW-1185">Reference proteome</keyword>
<dbReference type="GO" id="GO:0046872">
    <property type="term" value="F:metal ion binding"/>
    <property type="evidence" value="ECO:0007669"/>
    <property type="project" value="UniProtKB-KW"/>
</dbReference>
<dbReference type="EMBL" id="CP029480">
    <property type="protein sequence ID" value="AWV97228.1"/>
    <property type="molecule type" value="Genomic_DNA"/>
</dbReference>
<keyword evidence="5" id="KW-0812">Transmembrane</keyword>
<dbReference type="Proteomes" id="UP000249873">
    <property type="component" value="Chromosome"/>
</dbReference>
<evidence type="ECO:0000313" key="8">
    <source>
        <dbReference type="Proteomes" id="UP000249873"/>
    </source>
</evidence>
<dbReference type="SUPFAM" id="SSF46626">
    <property type="entry name" value="Cytochrome c"/>
    <property type="match status" value="2"/>
</dbReference>
<keyword evidence="2 4" id="KW-0479">Metal-binding</keyword>
<reference evidence="7 8" key="1">
    <citation type="submission" date="2018-05" db="EMBL/GenBank/DDBJ databases">
        <title>Complete genome sequence of Arcticibacterium luteifluviistationis SM1504T, a cytophagaceae bacterium isolated from Arctic surface seawater.</title>
        <authorList>
            <person name="Li Y."/>
            <person name="Qin Q.-L."/>
        </authorList>
    </citation>
    <scope>NUCLEOTIDE SEQUENCE [LARGE SCALE GENOMIC DNA]</scope>
    <source>
        <strain evidence="7 8">SM1504</strain>
    </source>
</reference>
<evidence type="ECO:0000313" key="7">
    <source>
        <dbReference type="EMBL" id="AWV97228.1"/>
    </source>
</evidence>
<keyword evidence="1 4" id="KW-0349">Heme</keyword>
<dbReference type="InterPro" id="IPR009056">
    <property type="entry name" value="Cyt_c-like_dom"/>
</dbReference>
<accession>A0A2Z4G822</accession>
<evidence type="ECO:0000256" key="4">
    <source>
        <dbReference type="PROSITE-ProRule" id="PRU00433"/>
    </source>
</evidence>
<name>A0A2Z4G822_9BACT</name>
<evidence type="ECO:0000256" key="2">
    <source>
        <dbReference type="ARBA" id="ARBA00022723"/>
    </source>
</evidence>
<dbReference type="Pfam" id="PF21342">
    <property type="entry name" value="SoxA-TsdA_cyt-c"/>
    <property type="match status" value="1"/>
</dbReference>
<keyword evidence="3 4" id="KW-0408">Iron</keyword>
<dbReference type="KEGG" id="als:DJ013_03195"/>
<dbReference type="PANTHER" id="PTHR35008">
    <property type="entry name" value="BLL4482 PROTEIN-RELATED"/>
    <property type="match status" value="1"/>
</dbReference>
<evidence type="ECO:0000256" key="5">
    <source>
        <dbReference type="SAM" id="Phobius"/>
    </source>
</evidence>
<sequence length="346" mass="39288">MKQDEKLFKEARITLTILKLLLLLLVGLFPISKFYIFISENWPEKIENLENIPPYEPIKKLASAPSSKRMHRADNEELIKYGEELIRNTAYYIGFKGTEKQITNGLNCQNCHLDGGQKPWGNNYLSVAANYPQIRKRSGKETDVYGRINGCLQRSLNGLPMDSTEKEMKAMAAYILWLGQDVTKGKKAAGSKVYPIEFLDRAADPIAGKSIYESKCTSCHQSNGKGFLAADGRSFVYPPLWGSLSYNDGAGLYRLSKFAGYVKMNMPFGVSHENPQLTDEEAWDLAAYVDSMPRPEKDKTNDWPNLADKPIDHPFGPFADPFSENQHKYGPFKPIKYWYENQKTIQ</sequence>
<dbReference type="OrthoDB" id="9779283at2"/>
<dbReference type="Gene3D" id="1.10.760.10">
    <property type="entry name" value="Cytochrome c-like domain"/>
    <property type="match status" value="2"/>
</dbReference>